<evidence type="ECO:0000256" key="1">
    <source>
        <dbReference type="ARBA" id="ARBA00023242"/>
    </source>
</evidence>
<sequence length="733" mass="82509">MENTHNDSDKNRQPLRRLLPASGRARQAAPPIPKRARVSNACSACRTRKTKCSAERPKCSKCIFHNTACEYADTERQMLHERYDSLRSEQTAYAELLNKLVTLPEDESFEMLRRLRETNDAGHLPIRAPYPHTDNDASRRYPSPNQTNRNILPPTSTSAEFQLVAIHPNAYPALIPLDVASIDLGLLGISPFTTFLHGKPDSPLRRSEQDFISEHDQQLLSTPSSAGNRGDLAIGTQSGPSSQYIDARLNHIRIRRWTDVAITDDFAARAISLYLKEYSPWFGYFNIDLFLEDLACGETRFCSRLLVNAVLSWACVPYAYYEPAAYSLASSFLHEASQLYDTVKDVDCLPTVAATSLICMALISLGKDKIGMKFLTENASMAERLHLYNVPTDPPPSPLNLQDDDLKTAAATVAWGSFNLQMLMSMSYRIEPLVKLPPSLPIPGDLSAEGLCSRPLPPYQGQAYTSVCKLWSIAFEMNYQYFYGRVVSLAAAERIFQKLLAWADDLQEGVRRNEQNPHGVTPLHIWFHTVVLDLFRPFADLKPQPKLITVAGNKATPTDVIEASITQLKRLVYVYRATCLSANYSVIWQSGMLYLINYILHHHTNKEAHFYFLLCMRGYQNLTRIYPFITGIVQGIAALAVRLGTILPDNALMLFEEIKSEGRFVHEYMTTYPIDLYHSTEDSDTASLEHLIHEFRTMGNLGSEESEVPEGWRGDSASLFTTLLTQEDEAAIT</sequence>
<dbReference type="CDD" id="cd00067">
    <property type="entry name" value="GAL4"/>
    <property type="match status" value="1"/>
</dbReference>
<dbReference type="PANTHER" id="PTHR47256:SF1">
    <property type="entry name" value="ZN(II)2CYS6 TRANSCRIPTION FACTOR (EUROFUNG)"/>
    <property type="match status" value="1"/>
</dbReference>
<feature type="domain" description="Zn(2)-C6 fungal-type" evidence="3">
    <location>
        <begin position="41"/>
        <end position="71"/>
    </location>
</feature>
<evidence type="ECO:0000256" key="2">
    <source>
        <dbReference type="SAM" id="MobiDB-lite"/>
    </source>
</evidence>
<dbReference type="OrthoDB" id="10261408at2759"/>
<dbReference type="GO" id="GO:0008270">
    <property type="term" value="F:zinc ion binding"/>
    <property type="evidence" value="ECO:0007669"/>
    <property type="project" value="InterPro"/>
</dbReference>
<accession>A0A2V1DP73</accession>
<proteinExistence type="predicted"/>
<name>A0A2V1DP73_9PLEO</name>
<evidence type="ECO:0000313" key="5">
    <source>
        <dbReference type="Proteomes" id="UP000244855"/>
    </source>
</evidence>
<dbReference type="EMBL" id="KZ805382">
    <property type="protein sequence ID" value="PVH99956.1"/>
    <property type="molecule type" value="Genomic_DNA"/>
</dbReference>
<dbReference type="InterPro" id="IPR001138">
    <property type="entry name" value="Zn2Cys6_DnaBD"/>
</dbReference>
<dbReference type="AlphaFoldDB" id="A0A2V1DP73"/>
<dbReference type="CDD" id="cd12148">
    <property type="entry name" value="fungal_TF_MHR"/>
    <property type="match status" value="1"/>
</dbReference>
<feature type="region of interest" description="Disordered" evidence="2">
    <location>
        <begin position="122"/>
        <end position="151"/>
    </location>
</feature>
<dbReference type="GO" id="GO:0000981">
    <property type="term" value="F:DNA-binding transcription factor activity, RNA polymerase II-specific"/>
    <property type="evidence" value="ECO:0007669"/>
    <property type="project" value="InterPro"/>
</dbReference>
<dbReference type="Gene3D" id="4.10.240.10">
    <property type="entry name" value="Zn(2)-C6 fungal-type DNA-binding domain"/>
    <property type="match status" value="1"/>
</dbReference>
<feature type="region of interest" description="Disordered" evidence="2">
    <location>
        <begin position="1"/>
        <end position="33"/>
    </location>
</feature>
<keyword evidence="5" id="KW-1185">Reference proteome</keyword>
<dbReference type="SMART" id="SM00066">
    <property type="entry name" value="GAL4"/>
    <property type="match status" value="1"/>
</dbReference>
<dbReference type="InterPro" id="IPR036864">
    <property type="entry name" value="Zn2-C6_fun-type_DNA-bd_sf"/>
</dbReference>
<organism evidence="4 5">
    <name type="scientific">Periconia macrospinosa</name>
    <dbReference type="NCBI Taxonomy" id="97972"/>
    <lineage>
        <taxon>Eukaryota</taxon>
        <taxon>Fungi</taxon>
        <taxon>Dikarya</taxon>
        <taxon>Ascomycota</taxon>
        <taxon>Pezizomycotina</taxon>
        <taxon>Dothideomycetes</taxon>
        <taxon>Pleosporomycetidae</taxon>
        <taxon>Pleosporales</taxon>
        <taxon>Massarineae</taxon>
        <taxon>Periconiaceae</taxon>
        <taxon>Periconia</taxon>
    </lineage>
</organism>
<dbReference type="InterPro" id="IPR053187">
    <property type="entry name" value="Notoamide_regulator"/>
</dbReference>
<gene>
    <name evidence="4" type="ORF">DM02DRAFT_563840</name>
</gene>
<dbReference type="PROSITE" id="PS50048">
    <property type="entry name" value="ZN2_CY6_FUNGAL_2"/>
    <property type="match status" value="1"/>
</dbReference>
<dbReference type="Pfam" id="PF00172">
    <property type="entry name" value="Zn_clus"/>
    <property type="match status" value="1"/>
</dbReference>
<feature type="compositionally biased region" description="Basic and acidic residues" evidence="2">
    <location>
        <begin position="1"/>
        <end position="12"/>
    </location>
</feature>
<dbReference type="Proteomes" id="UP000244855">
    <property type="component" value="Unassembled WGS sequence"/>
</dbReference>
<feature type="non-terminal residue" evidence="4">
    <location>
        <position position="733"/>
    </location>
</feature>
<evidence type="ECO:0000259" key="3">
    <source>
        <dbReference type="PROSITE" id="PS50048"/>
    </source>
</evidence>
<dbReference type="SUPFAM" id="SSF57701">
    <property type="entry name" value="Zn2/Cys6 DNA-binding domain"/>
    <property type="match status" value="1"/>
</dbReference>
<keyword evidence="1" id="KW-0539">Nucleus</keyword>
<reference evidence="4 5" key="1">
    <citation type="journal article" date="2018" name="Sci. Rep.">
        <title>Comparative genomics provides insights into the lifestyle and reveals functional heterogeneity of dark septate endophytic fungi.</title>
        <authorList>
            <person name="Knapp D.G."/>
            <person name="Nemeth J.B."/>
            <person name="Barry K."/>
            <person name="Hainaut M."/>
            <person name="Henrissat B."/>
            <person name="Johnson J."/>
            <person name="Kuo A."/>
            <person name="Lim J.H.P."/>
            <person name="Lipzen A."/>
            <person name="Nolan M."/>
            <person name="Ohm R.A."/>
            <person name="Tamas L."/>
            <person name="Grigoriev I.V."/>
            <person name="Spatafora J.W."/>
            <person name="Nagy L.G."/>
            <person name="Kovacs G.M."/>
        </authorList>
    </citation>
    <scope>NUCLEOTIDE SEQUENCE [LARGE SCALE GENOMIC DNA]</scope>
    <source>
        <strain evidence="4 5">DSE2036</strain>
    </source>
</reference>
<protein>
    <recommendedName>
        <fullName evidence="3">Zn(2)-C6 fungal-type domain-containing protein</fullName>
    </recommendedName>
</protein>
<dbReference type="PROSITE" id="PS00463">
    <property type="entry name" value="ZN2_CY6_FUNGAL_1"/>
    <property type="match status" value="1"/>
</dbReference>
<dbReference type="PANTHER" id="PTHR47256">
    <property type="entry name" value="ZN(II)2CYS6 TRANSCRIPTION FACTOR (EUROFUNG)-RELATED"/>
    <property type="match status" value="1"/>
</dbReference>
<evidence type="ECO:0000313" key="4">
    <source>
        <dbReference type="EMBL" id="PVH99956.1"/>
    </source>
</evidence>